<dbReference type="SUPFAM" id="SSF49899">
    <property type="entry name" value="Concanavalin A-like lectins/glucanases"/>
    <property type="match status" value="1"/>
</dbReference>
<dbReference type="EMBL" id="KB206455">
    <property type="protein sequence ID" value="ELP91654.1"/>
    <property type="molecule type" value="Genomic_DNA"/>
</dbReference>
<dbReference type="Gene3D" id="2.60.120.200">
    <property type="match status" value="1"/>
</dbReference>
<gene>
    <name evidence="1" type="ORF">EIN_206610</name>
</gene>
<evidence type="ECO:0000313" key="2">
    <source>
        <dbReference type="Proteomes" id="UP000014680"/>
    </source>
</evidence>
<feature type="non-terminal residue" evidence="1">
    <location>
        <position position="1707"/>
    </location>
</feature>
<protein>
    <submittedName>
        <fullName evidence="1">Beach domain containing protein</fullName>
    </submittedName>
</protein>
<dbReference type="RefSeq" id="XP_004258425.1">
    <property type="nucleotide sequence ID" value="XM_004258377.1"/>
</dbReference>
<evidence type="ECO:0000313" key="1">
    <source>
        <dbReference type="EMBL" id="ELP91654.1"/>
    </source>
</evidence>
<dbReference type="GeneID" id="14890605"/>
<dbReference type="Proteomes" id="UP000014680">
    <property type="component" value="Unassembled WGS sequence"/>
</dbReference>
<reference evidence="1 2" key="1">
    <citation type="submission" date="2012-10" db="EMBL/GenBank/DDBJ databases">
        <authorList>
            <person name="Zafar N."/>
            <person name="Inman J."/>
            <person name="Hall N."/>
            <person name="Lorenzi H."/>
            <person name="Caler E."/>
        </authorList>
    </citation>
    <scope>NUCLEOTIDE SEQUENCE [LARGE SCALE GENOMIC DNA]</scope>
    <source>
        <strain evidence="1 2">IP1</strain>
    </source>
</reference>
<dbReference type="KEGG" id="eiv:EIN_206610"/>
<accession>A0A0A1U9Q1</accession>
<organism evidence="1 2">
    <name type="scientific">Entamoeba invadens IP1</name>
    <dbReference type="NCBI Taxonomy" id="370355"/>
    <lineage>
        <taxon>Eukaryota</taxon>
        <taxon>Amoebozoa</taxon>
        <taxon>Evosea</taxon>
        <taxon>Archamoebae</taxon>
        <taxon>Mastigamoebida</taxon>
        <taxon>Entamoebidae</taxon>
        <taxon>Entamoeba</taxon>
    </lineage>
</organism>
<dbReference type="OrthoDB" id="29427at2759"/>
<feature type="non-terminal residue" evidence="1">
    <location>
        <position position="1"/>
    </location>
</feature>
<keyword evidence="2" id="KW-1185">Reference proteome</keyword>
<dbReference type="VEuPathDB" id="AmoebaDB:EIN_206610"/>
<proteinExistence type="predicted"/>
<name>A0A0A1U9Q1_ENTIV</name>
<dbReference type="OMA" id="YFMFENE"/>
<sequence length="1707" mass="196875">MDDAAIRTLWEDVQHFQYKTPSCRSLLLTEMYTYGKTTHFDSSLTPVLSKDTTLAVLSQIFQETQDHPEYILLTKFINSYDGLIDVLPLLLPQISIFLSHLATDKTTITVLYAAALMEVFYLIVSPNLIDKQLADFFTHLPEDLPELLHLAYNIAIQNQKKGPYSLLVKNTLFFFYCYFSVKVTTFPQFVEEFINSILWDGYGKRHEGEDWEFYVSHQIGLTQILFAFLVLTESKNEEKRKELPKLFLRIFEDFVFTQEHMQMKQFDKFLLPIVKNENANFIVLAMELIVEQLPPEGSPFVIATFNIISSCFRNDVLILETRQHLVNTMLLPKNIETFSVYHEYHILLNNLASSNQGQLFRQFYTNEDYKNCITKMLQNTIEKVTPGLLVNFCVLLEFEKNVNEKLPILMHCIVHFVERDPSLALFCAKQLHTIVHQSFVITKENVHALVDLFDNSINKQVIFTIIELFATLLLNFENRVIIKSAFNHIKTKVIGLGPLLQTEVLSKMFVMLCSNATILNRKLVCVDTLSSSSPPLIVTFSSMYPLMLELIIQNNTKYIQKAFTDLVAANSFNTAKFCTKCFSSLMHILAQLDDSDTKEFLVSLASIAFTPSCSVQQMRWMMREAMQSDSFFSDNFVILKKVLEETSSQEYHSFFFRGSSNIQSHYPAPFNLNHSSIVLWFNPQTINDTQQTLLTFSSPEGNALSVSLLGKSIILEISDKNVFKTSLDNVIGQDHWYCAVFTFQTLQKNPLVLVNSYILAIASGKVDQNSSSCLFSQNLVTFSDEMFGATKVGGRLTNFFIGHISSCLIFPATLSRENVEQIRKNSETYRSQPELFGQSTKKVFLLSVTPVDVQNLISETPIELEKTRIEIIESHSNIHSFQMTGSFRYIFCVYEKLYDSQKNLKVQRKFLERKRQNFSQSEEVQIARDTSLVLPKKRVKWNLKEMNTNLFRSENALTFTQPNKQIRSLIGNNRSKKTEEVIKETPESIALDALLSILLSVVKNPKMKEEFEGTKCVMYLHYLLLKHPTSGISESNVVKLIQLSDIFKEGETQKKFSEIFFDLRIWAGCPIDIQVYIISKITFMKGEVDVMRMVLMMELTGQPTGMVKSLRSIKEEVKDREKEIGREEKVEIHSNYISALFQVAINKIGIENVLAFTHYLYMIRDDEFIRDTLDVLVIHLHNNKKEYQMYSEQIVNGCINIQSIVPFKQQYKVLSIIFLFLDVVMVSNINFDYSTITLLILNCIFVAKEFDTNLYYLLIAQQQKVQTLVDVPKICFFGMRYVKSQQTRDEMCDMVHNKTVHDNFPVTAFDIPQTPLVMMNCIQLAENKTKYYNLLRVFIIKKMTNLMSKNVIKAEEFSDFLMSGAFYFNEQMELQNDTESILILFFVFEQLNLQIRPKALKLKEKAMKDKGLVTRIVCSYFARSYELLHKVQCELLERDDFNDAKCSSGRSCIMLLLSLAKEMNKLPKENMKMQNGFGKSLGIDDIIFHALITLLYISVRDKKSLNECVNELIRFVNEPKFEVTLCVGCFYALKSITDVSQYNEVRRIFQKLGPGVVTKIKNEVSSMQEQESVDTTDAILFSDIINGMPVTTSELPRVRENECMKRVKDVLVLDEKNGMNYQLDLETILLVIKEKNSEFGKTVNATNSVIVKKFGEKLNEIQPIIESNKGQIKRLVEELNEDLSQKESAWKRYVEGRGEFRDPLLHD</sequence>
<dbReference type="InterPro" id="IPR013320">
    <property type="entry name" value="ConA-like_dom_sf"/>
</dbReference>